<dbReference type="Proteomes" id="UP000255529">
    <property type="component" value="Unassembled WGS sequence"/>
</dbReference>
<evidence type="ECO:0000313" key="3">
    <source>
        <dbReference type="Proteomes" id="UP000255529"/>
    </source>
</evidence>
<dbReference type="AlphaFoldDB" id="A0A380AUY2"/>
<protein>
    <recommendedName>
        <fullName evidence="4">Portal protein</fullName>
    </recommendedName>
</protein>
<organism evidence="2 3">
    <name type="scientific">Serratia quinivorans</name>
    <dbReference type="NCBI Taxonomy" id="137545"/>
    <lineage>
        <taxon>Bacteria</taxon>
        <taxon>Pseudomonadati</taxon>
        <taxon>Pseudomonadota</taxon>
        <taxon>Gammaproteobacteria</taxon>
        <taxon>Enterobacterales</taxon>
        <taxon>Yersiniaceae</taxon>
        <taxon>Serratia</taxon>
    </lineage>
</organism>
<proteinExistence type="predicted"/>
<name>A0A380AUY2_9GAMM</name>
<evidence type="ECO:0008006" key="4">
    <source>
        <dbReference type="Google" id="ProtNLM"/>
    </source>
</evidence>
<feature type="coiled-coil region" evidence="1">
    <location>
        <begin position="633"/>
        <end position="660"/>
    </location>
</feature>
<accession>A0A380AUY2</accession>
<dbReference type="InterPro" id="IPR056909">
    <property type="entry name" value="SU10_portal"/>
</dbReference>
<evidence type="ECO:0000313" key="2">
    <source>
        <dbReference type="EMBL" id="SUI88126.1"/>
    </source>
</evidence>
<sequence>MNQSELFTELQNNFNAAKEQQDMLADRYNKAYMMYRGELPERLKPSDLPADRVMWKAFESIYPALVKLFTDNDKSPARFNSEGMATTKVAQAVTQAVHTAAMGVNNAYKLYMQAIKEILITGNQAVMVGYDKKTYETEKVTFTDASFAAIGIHQKLLQLGGYNIKSEIEFNEENQTGTGWMQGEREVKYPVINLIDFKDFYLHPDAMDVESSRYVAYTEKLTIGEAVERGYGRNKLSRADDIDTNAGRGLSKKMLVINDMNGNDAVTADSVLSDDNSDITLYHHFWRGCYDSDKQQLHYVIATDVDIVSHTSVDYVPIVLGGMSTVTGSAWSESLYDICGSVQISKTRALRAIQRSADNAAYSEYLVNEQQLTPKGKETFSKRGPGAAYSVKDHSAITKLPINDVPRAMELLNSELTSQEETTIQGSAGKAQALEENGQASGVAVALTQDKQELNESQIASCIAETFIKPMYRILLLVLQEMSNAVDIDGQQVPLKMLRADIGMTIDIETAYDRANAATNLMAMLNSGTQAQTLPANVTDQNRYEIYRLYAQAATGQKDVSAFITPPDQMPKPSKPEVLARALLAVAHLRSQVAACELAEASVNDKKAEAQKKWNDAAKDLAQIAEIVAGIEVDKLELLLKVQQEKAAEADAVTQNAQNQEQINQESNS</sequence>
<gene>
    <name evidence="2" type="ORF">NCTC11544_05104</name>
</gene>
<dbReference type="Pfam" id="PF23899">
    <property type="entry name" value="SU10_portal"/>
    <property type="match status" value="1"/>
</dbReference>
<dbReference type="EMBL" id="UGYN01000002">
    <property type="protein sequence ID" value="SUI88126.1"/>
    <property type="molecule type" value="Genomic_DNA"/>
</dbReference>
<evidence type="ECO:0000256" key="1">
    <source>
        <dbReference type="SAM" id="Coils"/>
    </source>
</evidence>
<keyword evidence="1" id="KW-0175">Coiled coil</keyword>
<reference evidence="2 3" key="1">
    <citation type="submission" date="2018-06" db="EMBL/GenBank/DDBJ databases">
        <authorList>
            <consortium name="Pathogen Informatics"/>
            <person name="Doyle S."/>
        </authorList>
    </citation>
    <scope>NUCLEOTIDE SEQUENCE [LARGE SCALE GENOMIC DNA]</scope>
    <source>
        <strain evidence="2 3">NCTC11544</strain>
    </source>
</reference>